<sequence>MDLFALPLQTACCLRYCLPDNIGDLPHVTRQISAFLDTFSADWTMLIAYRKTRSFLWVKFVAARELPETQDPFYKRWLLNRTAELAASRGDLPTLQWLMEIYLPVELVDNVVEVAAAFGCLDILQWLYDHHTQRVHFGKAEMCGAIEDKHDDVVNWLWEHTVPAAEYRDKILWSAAEAGNMNILKWLCAEFNLDPIKALQPAIDGCNWKMACWINERYDTGSLDPNERW</sequence>
<dbReference type="OrthoDB" id="151517at2759"/>
<keyword evidence="2" id="KW-1185">Reference proteome</keyword>
<dbReference type="Proteomes" id="UP000198211">
    <property type="component" value="Unassembled WGS sequence"/>
</dbReference>
<protein>
    <submittedName>
        <fullName evidence="1">Uncharacterized protein</fullName>
    </submittedName>
</protein>
<dbReference type="EMBL" id="NBNE01006609">
    <property type="protein sequence ID" value="OWZ01784.1"/>
    <property type="molecule type" value="Genomic_DNA"/>
</dbReference>
<organism evidence="1 2">
    <name type="scientific">Phytophthora megakarya</name>
    <dbReference type="NCBI Taxonomy" id="4795"/>
    <lineage>
        <taxon>Eukaryota</taxon>
        <taxon>Sar</taxon>
        <taxon>Stramenopiles</taxon>
        <taxon>Oomycota</taxon>
        <taxon>Peronosporomycetes</taxon>
        <taxon>Peronosporales</taxon>
        <taxon>Peronosporaceae</taxon>
        <taxon>Phytophthora</taxon>
    </lineage>
</organism>
<evidence type="ECO:0000313" key="1">
    <source>
        <dbReference type="EMBL" id="OWZ01784.1"/>
    </source>
</evidence>
<dbReference type="SUPFAM" id="SSF48403">
    <property type="entry name" value="Ankyrin repeat"/>
    <property type="match status" value="1"/>
</dbReference>
<reference evidence="2" key="1">
    <citation type="submission" date="2017-03" db="EMBL/GenBank/DDBJ databases">
        <title>Phytopthora megakarya and P. palmivora, two closely related causual agents of cacao black pod achieved similar genome size and gene model numbers by different mechanisms.</title>
        <authorList>
            <person name="Ali S."/>
            <person name="Shao J."/>
            <person name="Larry D.J."/>
            <person name="Kronmiller B."/>
            <person name="Shen D."/>
            <person name="Strem M.D."/>
            <person name="Melnick R.L."/>
            <person name="Guiltinan M.J."/>
            <person name="Tyler B.M."/>
            <person name="Meinhardt L.W."/>
            <person name="Bailey B.A."/>
        </authorList>
    </citation>
    <scope>NUCLEOTIDE SEQUENCE [LARGE SCALE GENOMIC DNA]</scope>
    <source>
        <strain evidence="2">zdho120</strain>
    </source>
</reference>
<name>A0A225V9M1_9STRA</name>
<gene>
    <name evidence="1" type="ORF">PHMEG_00026769</name>
</gene>
<dbReference type="InterPro" id="IPR036770">
    <property type="entry name" value="Ankyrin_rpt-contain_sf"/>
</dbReference>
<dbReference type="InterPro" id="IPR052050">
    <property type="entry name" value="SecEffector_AnkRepeat"/>
</dbReference>
<dbReference type="PANTHER" id="PTHR46586:SF3">
    <property type="entry name" value="ANKYRIN REPEAT-CONTAINING PROTEIN"/>
    <property type="match status" value="1"/>
</dbReference>
<comment type="caution">
    <text evidence="1">The sequence shown here is derived from an EMBL/GenBank/DDBJ whole genome shotgun (WGS) entry which is preliminary data.</text>
</comment>
<proteinExistence type="predicted"/>
<accession>A0A225V9M1</accession>
<evidence type="ECO:0000313" key="2">
    <source>
        <dbReference type="Proteomes" id="UP000198211"/>
    </source>
</evidence>
<dbReference type="AlphaFoldDB" id="A0A225V9M1"/>
<dbReference type="PANTHER" id="PTHR46586">
    <property type="entry name" value="ANKYRIN REPEAT-CONTAINING PROTEIN"/>
    <property type="match status" value="1"/>
</dbReference>
<dbReference type="Gene3D" id="1.25.40.20">
    <property type="entry name" value="Ankyrin repeat-containing domain"/>
    <property type="match status" value="1"/>
</dbReference>